<dbReference type="Pfam" id="PF00895">
    <property type="entry name" value="ATP-synt_8"/>
    <property type="match status" value="1"/>
</dbReference>
<evidence type="ECO:0000256" key="3">
    <source>
        <dbReference type="ARBA" id="ARBA00022448"/>
    </source>
</evidence>
<evidence type="ECO:0000256" key="4">
    <source>
        <dbReference type="ARBA" id="ARBA00022547"/>
    </source>
</evidence>
<dbReference type="GO" id="GO:0015986">
    <property type="term" value="P:proton motive force-driven ATP synthesis"/>
    <property type="evidence" value="ECO:0007669"/>
    <property type="project" value="InterPro"/>
</dbReference>
<feature type="transmembrane region" description="Helical" evidence="13">
    <location>
        <begin position="12"/>
        <end position="33"/>
    </location>
</feature>
<geneLocation type="mitochondrion" evidence="14"/>
<dbReference type="EMBL" id="MF924390">
    <property type="protein sequence ID" value="AUT14031.1"/>
    <property type="molecule type" value="Genomic_DNA"/>
</dbReference>
<accession>A0A343SU18</accession>
<dbReference type="AlphaFoldDB" id="A0A343SU18"/>
<gene>
    <name evidence="14" type="primary">ATP8</name>
</gene>
<keyword evidence="6 12" id="KW-0375">Hydrogen ion transport</keyword>
<evidence type="ECO:0000256" key="7">
    <source>
        <dbReference type="ARBA" id="ARBA00022989"/>
    </source>
</evidence>
<dbReference type="GO" id="GO:0031966">
    <property type="term" value="C:mitochondrial membrane"/>
    <property type="evidence" value="ECO:0007669"/>
    <property type="project" value="UniProtKB-SubCell"/>
</dbReference>
<keyword evidence="4 12" id="KW-0138">CF(0)</keyword>
<dbReference type="GO" id="GO:0015078">
    <property type="term" value="F:proton transmembrane transporter activity"/>
    <property type="evidence" value="ECO:0007669"/>
    <property type="project" value="InterPro"/>
</dbReference>
<keyword evidence="3 12" id="KW-0813">Transport</keyword>
<evidence type="ECO:0000256" key="13">
    <source>
        <dbReference type="SAM" id="Phobius"/>
    </source>
</evidence>
<dbReference type="GO" id="GO:0045259">
    <property type="term" value="C:proton-transporting ATP synthase complex"/>
    <property type="evidence" value="ECO:0007669"/>
    <property type="project" value="UniProtKB-KW"/>
</dbReference>
<evidence type="ECO:0000313" key="14">
    <source>
        <dbReference type="EMBL" id="AUT14031.1"/>
    </source>
</evidence>
<evidence type="ECO:0000313" key="15">
    <source>
        <dbReference type="EMBL" id="QIC20569.1"/>
    </source>
</evidence>
<comment type="subcellular location">
    <subcellularLocation>
        <location evidence="1 12">Mitochondrion membrane</location>
        <topology evidence="1 12">Single-pass membrane protein</topology>
    </subcellularLocation>
</comment>
<keyword evidence="9 12" id="KW-0496">Mitochondrion</keyword>
<reference evidence="14" key="1">
    <citation type="submission" date="2017-09" db="EMBL/GenBank/DDBJ databases">
        <title>The complete mitochondrial genome of Channa gachua.</title>
        <authorList>
            <person name="Wen Z.-Y."/>
        </authorList>
    </citation>
    <scope>NUCLEOTIDE SEQUENCE</scope>
</reference>
<proteinExistence type="inferred from homology"/>
<organism evidence="14">
    <name type="scientific">Channa gachua</name>
    <name type="common">dwarf snakehead</name>
    <dbReference type="NCBI Taxonomy" id="33790"/>
    <lineage>
        <taxon>Eukaryota</taxon>
        <taxon>Metazoa</taxon>
        <taxon>Chordata</taxon>
        <taxon>Craniata</taxon>
        <taxon>Vertebrata</taxon>
        <taxon>Euteleostomi</taxon>
        <taxon>Actinopterygii</taxon>
        <taxon>Neopterygii</taxon>
        <taxon>Teleostei</taxon>
        <taxon>Neoteleostei</taxon>
        <taxon>Acanthomorphata</taxon>
        <taxon>Anabantaria</taxon>
        <taxon>Anabantiformes</taxon>
        <taxon>Channoidei</taxon>
        <taxon>Channidae</taxon>
        <taxon>Channa</taxon>
    </lineage>
</organism>
<comment type="similarity">
    <text evidence="2 12">Belongs to the ATPase protein 8 family.</text>
</comment>
<keyword evidence="8 12" id="KW-0406">Ion transport</keyword>
<keyword evidence="10 13" id="KW-0472">Membrane</keyword>
<evidence type="ECO:0000256" key="1">
    <source>
        <dbReference type="ARBA" id="ARBA00004304"/>
    </source>
</evidence>
<evidence type="ECO:0000256" key="10">
    <source>
        <dbReference type="ARBA" id="ARBA00023136"/>
    </source>
</evidence>
<evidence type="ECO:0000256" key="2">
    <source>
        <dbReference type="ARBA" id="ARBA00008892"/>
    </source>
</evidence>
<dbReference type="RefSeq" id="YP_009459847.1">
    <property type="nucleotide sequence ID" value="NC_036948.1"/>
</dbReference>
<reference evidence="15" key="2">
    <citation type="journal article" date="2019" name="Mitochondrial DNA Part B Resour">
        <title>The mitochondrial genome of dwarf snakehead Channa gachua (Perciformes: Channidae) and phylogenetic analysis.</title>
        <authorList>
            <person name="Zhou J."/>
            <person name="Deng Y."/>
            <person name="Zhou G."/>
        </authorList>
    </citation>
    <scope>NUCLEOTIDE SEQUENCE</scope>
</reference>
<dbReference type="CTD" id="4509"/>
<name>A0A343SU18_9TELE</name>
<evidence type="ECO:0000256" key="6">
    <source>
        <dbReference type="ARBA" id="ARBA00022781"/>
    </source>
</evidence>
<evidence type="ECO:0000256" key="9">
    <source>
        <dbReference type="ARBA" id="ARBA00023128"/>
    </source>
</evidence>
<evidence type="ECO:0000256" key="5">
    <source>
        <dbReference type="ARBA" id="ARBA00022692"/>
    </source>
</evidence>
<dbReference type="InterPro" id="IPR001421">
    <property type="entry name" value="ATP8_metazoa"/>
</dbReference>
<keyword evidence="7 13" id="KW-1133">Transmembrane helix</keyword>
<evidence type="ECO:0000256" key="8">
    <source>
        <dbReference type="ARBA" id="ARBA00023065"/>
    </source>
</evidence>
<sequence length="55" mass="6390">MPQLTPEPWLAIQTAAWVILITVVLPAILLFAYPHDPSILENHPMLAEPWNWPWF</sequence>
<protein>
    <recommendedName>
        <fullName evidence="12">ATP synthase complex subunit 8</fullName>
    </recommendedName>
</protein>
<evidence type="ECO:0000256" key="11">
    <source>
        <dbReference type="ARBA" id="ARBA00023310"/>
    </source>
</evidence>
<dbReference type="EMBL" id="MK371068">
    <property type="protein sequence ID" value="QIC20569.1"/>
    <property type="molecule type" value="Genomic_DNA"/>
</dbReference>
<evidence type="ECO:0000256" key="12">
    <source>
        <dbReference type="RuleBase" id="RU003661"/>
    </source>
</evidence>
<keyword evidence="11" id="KW-0066">ATP synthesis</keyword>
<dbReference type="GeneID" id="35987113"/>
<keyword evidence="5 12" id="KW-0812">Transmembrane</keyword>